<feature type="compositionally biased region" description="Basic and acidic residues" evidence="1">
    <location>
        <begin position="44"/>
        <end position="61"/>
    </location>
</feature>
<name>A0A1G4AZ37_9PEZI</name>
<feature type="signal peptide" evidence="2">
    <location>
        <begin position="1"/>
        <end position="19"/>
    </location>
</feature>
<accession>A0A1G4AZ37</accession>
<proteinExistence type="predicted"/>
<dbReference type="EMBL" id="MJBS01000102">
    <property type="protein sequence ID" value="OHE94343.1"/>
    <property type="molecule type" value="Genomic_DNA"/>
</dbReference>
<comment type="caution">
    <text evidence="3">The sequence shown here is derived from an EMBL/GenBank/DDBJ whole genome shotgun (WGS) entry which is preliminary data.</text>
</comment>
<gene>
    <name evidence="3" type="ORF">CORC01_10390</name>
</gene>
<sequence>MARITIISGLAILIKILAAAKMPPMGLYTAIAKAKMGTLGFQDRPADRVPREQTGQRHDPADSAINRQEYGNRKGKKKGAMVAAVNSGCLLGTRHDDDGTFTLWGSGDPRPPHMDFFLYCGQRRCRKNSGAMSGSGKRSEKRGAETIGCFTERRRPAVNIGSFSGNSGAYHHPSAAAAEHRSATHPSARPCLNAAVTCCVAEDPSRSNGDATPAVSLIGCVPSRPRLSCRDGVVGALAAAICSVGAMRTRPLG</sequence>
<keyword evidence="4" id="KW-1185">Reference proteome</keyword>
<dbReference type="GeneID" id="34563528"/>
<evidence type="ECO:0000256" key="1">
    <source>
        <dbReference type="SAM" id="MobiDB-lite"/>
    </source>
</evidence>
<dbReference type="RefSeq" id="XP_022471506.1">
    <property type="nucleotide sequence ID" value="XM_022622018.1"/>
</dbReference>
<reference evidence="3 4" key="1">
    <citation type="submission" date="2016-09" db="EMBL/GenBank/DDBJ databases">
        <authorList>
            <person name="Capua I."/>
            <person name="De Benedictis P."/>
            <person name="Joannis T."/>
            <person name="Lombin L.H."/>
            <person name="Cattoli G."/>
        </authorList>
    </citation>
    <scope>NUCLEOTIDE SEQUENCE [LARGE SCALE GENOMIC DNA]</scope>
    <source>
        <strain evidence="3 4">IMI 309357</strain>
    </source>
</reference>
<feature type="region of interest" description="Disordered" evidence="1">
    <location>
        <begin position="43"/>
        <end position="63"/>
    </location>
</feature>
<dbReference type="Proteomes" id="UP000176998">
    <property type="component" value="Unassembled WGS sequence"/>
</dbReference>
<evidence type="ECO:0000256" key="2">
    <source>
        <dbReference type="SAM" id="SignalP"/>
    </source>
</evidence>
<evidence type="ECO:0000313" key="3">
    <source>
        <dbReference type="EMBL" id="OHE94343.1"/>
    </source>
</evidence>
<keyword evidence="2" id="KW-0732">Signal</keyword>
<dbReference type="AlphaFoldDB" id="A0A1G4AZ37"/>
<organism evidence="3 4">
    <name type="scientific">Colletotrichum orchidophilum</name>
    <dbReference type="NCBI Taxonomy" id="1209926"/>
    <lineage>
        <taxon>Eukaryota</taxon>
        <taxon>Fungi</taxon>
        <taxon>Dikarya</taxon>
        <taxon>Ascomycota</taxon>
        <taxon>Pezizomycotina</taxon>
        <taxon>Sordariomycetes</taxon>
        <taxon>Hypocreomycetidae</taxon>
        <taxon>Glomerellales</taxon>
        <taxon>Glomerellaceae</taxon>
        <taxon>Colletotrichum</taxon>
    </lineage>
</organism>
<protein>
    <submittedName>
        <fullName evidence="3">Uncharacterized protein</fullName>
    </submittedName>
</protein>
<evidence type="ECO:0000313" key="4">
    <source>
        <dbReference type="Proteomes" id="UP000176998"/>
    </source>
</evidence>
<feature type="chain" id="PRO_5009602300" evidence="2">
    <location>
        <begin position="20"/>
        <end position="253"/>
    </location>
</feature>